<dbReference type="EMBL" id="JAUJWV010000001">
    <property type="protein sequence ID" value="MDN7242058.1"/>
    <property type="molecule type" value="Genomic_DNA"/>
</dbReference>
<dbReference type="RefSeq" id="WP_300986099.1">
    <property type="nucleotide sequence ID" value="NZ_CP129236.1"/>
</dbReference>
<keyword evidence="1" id="KW-1133">Transmembrane helix</keyword>
<feature type="transmembrane region" description="Helical" evidence="1">
    <location>
        <begin position="40"/>
        <end position="60"/>
    </location>
</feature>
<dbReference type="Proteomes" id="UP001172055">
    <property type="component" value="Unassembled WGS sequence"/>
</dbReference>
<dbReference type="PANTHER" id="PTHR37304">
    <property type="entry name" value="MEMBRANE PROTEIN-RELATED"/>
    <property type="match status" value="1"/>
</dbReference>
<feature type="transmembrane region" description="Helical" evidence="1">
    <location>
        <begin position="7"/>
        <end position="34"/>
    </location>
</feature>
<sequence>MRALNQVALILLIIGGINWLLVGLFQFDLVATIFGGQNSILARIIYVIVGLCALYALRFLPMVSHDHRADTTRR</sequence>
<evidence type="ECO:0000256" key="1">
    <source>
        <dbReference type="SAM" id="Phobius"/>
    </source>
</evidence>
<evidence type="ECO:0000313" key="3">
    <source>
        <dbReference type="Proteomes" id="UP001172055"/>
    </source>
</evidence>
<dbReference type="PANTHER" id="PTHR37304:SF1">
    <property type="entry name" value="MEMBRANE PROTEIN"/>
    <property type="match status" value="1"/>
</dbReference>
<protein>
    <submittedName>
        <fullName evidence="2">DUF378 domain-containing protein</fullName>
    </submittedName>
</protein>
<accession>A0ABT8N2E7</accession>
<keyword evidence="1" id="KW-0812">Transmembrane</keyword>
<name>A0ABT8N2E7_9BACL</name>
<gene>
    <name evidence="2" type="ORF">QWY14_09625</name>
</gene>
<comment type="caution">
    <text evidence="2">The sequence shown here is derived from an EMBL/GenBank/DDBJ whole genome shotgun (WGS) entry which is preliminary data.</text>
</comment>
<dbReference type="InterPro" id="IPR007211">
    <property type="entry name" value="DUF378"/>
</dbReference>
<dbReference type="Pfam" id="PF04070">
    <property type="entry name" value="DUF378"/>
    <property type="match status" value="1"/>
</dbReference>
<keyword evidence="1" id="KW-0472">Membrane</keyword>
<organism evidence="2 3">
    <name type="scientific">Planococcus shixiaomingii</name>
    <dbReference type="NCBI Taxonomy" id="3058393"/>
    <lineage>
        <taxon>Bacteria</taxon>
        <taxon>Bacillati</taxon>
        <taxon>Bacillota</taxon>
        <taxon>Bacilli</taxon>
        <taxon>Bacillales</taxon>
        <taxon>Caryophanaceae</taxon>
        <taxon>Planococcus</taxon>
    </lineage>
</organism>
<evidence type="ECO:0000313" key="2">
    <source>
        <dbReference type="EMBL" id="MDN7242058.1"/>
    </source>
</evidence>
<proteinExistence type="predicted"/>
<reference evidence="2 3" key="1">
    <citation type="submission" date="2023-06" db="EMBL/GenBank/DDBJ databases">
        <title>Novel species in genus Planococcus.</title>
        <authorList>
            <person name="Ning S."/>
        </authorList>
    </citation>
    <scope>NUCLEOTIDE SEQUENCE [LARGE SCALE GENOMIC DNA]</scope>
    <source>
        <strain evidence="2 3">N028</strain>
    </source>
</reference>
<keyword evidence="3" id="KW-1185">Reference proteome</keyword>